<feature type="compositionally biased region" description="Low complexity" evidence="1">
    <location>
        <begin position="14"/>
        <end position="29"/>
    </location>
</feature>
<feature type="region of interest" description="Disordered" evidence="1">
    <location>
        <begin position="1"/>
        <end position="29"/>
    </location>
</feature>
<proteinExistence type="predicted"/>
<protein>
    <submittedName>
        <fullName evidence="2">Uncharacterized protein</fullName>
    </submittedName>
</protein>
<dbReference type="Proteomes" id="UP001444071">
    <property type="component" value="Unassembled WGS sequence"/>
</dbReference>
<gene>
    <name evidence="2" type="ORF">XENORESO_021959</name>
</gene>
<name>A0ABV0WU12_9TELE</name>
<keyword evidence="3" id="KW-1185">Reference proteome</keyword>
<comment type="caution">
    <text evidence="2">The sequence shown here is derived from an EMBL/GenBank/DDBJ whole genome shotgun (WGS) entry which is preliminary data.</text>
</comment>
<dbReference type="EMBL" id="JAHRIM010071027">
    <property type="protein sequence ID" value="MEQ2273115.1"/>
    <property type="molecule type" value="Genomic_DNA"/>
</dbReference>
<evidence type="ECO:0000313" key="2">
    <source>
        <dbReference type="EMBL" id="MEQ2273115.1"/>
    </source>
</evidence>
<reference evidence="2 3" key="1">
    <citation type="submission" date="2021-06" db="EMBL/GenBank/DDBJ databases">
        <authorList>
            <person name="Palmer J.M."/>
        </authorList>
    </citation>
    <scope>NUCLEOTIDE SEQUENCE [LARGE SCALE GENOMIC DNA]</scope>
    <source>
        <strain evidence="2 3">XR_2019</strain>
        <tissue evidence="2">Muscle</tissue>
    </source>
</reference>
<evidence type="ECO:0000256" key="1">
    <source>
        <dbReference type="SAM" id="MobiDB-lite"/>
    </source>
</evidence>
<accession>A0ABV0WU12</accession>
<organism evidence="2 3">
    <name type="scientific">Xenotaenia resolanae</name>
    <dbReference type="NCBI Taxonomy" id="208358"/>
    <lineage>
        <taxon>Eukaryota</taxon>
        <taxon>Metazoa</taxon>
        <taxon>Chordata</taxon>
        <taxon>Craniata</taxon>
        <taxon>Vertebrata</taxon>
        <taxon>Euteleostomi</taxon>
        <taxon>Actinopterygii</taxon>
        <taxon>Neopterygii</taxon>
        <taxon>Teleostei</taxon>
        <taxon>Neoteleostei</taxon>
        <taxon>Acanthomorphata</taxon>
        <taxon>Ovalentaria</taxon>
        <taxon>Atherinomorphae</taxon>
        <taxon>Cyprinodontiformes</taxon>
        <taxon>Goodeidae</taxon>
        <taxon>Xenotaenia</taxon>
    </lineage>
</organism>
<feature type="region of interest" description="Disordered" evidence="1">
    <location>
        <begin position="76"/>
        <end position="107"/>
    </location>
</feature>
<evidence type="ECO:0000313" key="3">
    <source>
        <dbReference type="Proteomes" id="UP001444071"/>
    </source>
</evidence>
<sequence length="107" mass="11312">MLLGISRSPRSEQSTRCSRPSPSQRQRSGQVVCPAALELSSRPTAELFVASPAFCTPGALFCILTPASELLKTAERTASAANKAPNPRMSRTGSPRRVKVSCPAAAQ</sequence>